<dbReference type="Gene3D" id="3.90.1150.200">
    <property type="match status" value="1"/>
</dbReference>
<dbReference type="AlphaFoldDB" id="A0A5C8UQT0"/>
<feature type="domain" description="YdhG-like" evidence="1">
    <location>
        <begin position="16"/>
        <end position="108"/>
    </location>
</feature>
<dbReference type="SUPFAM" id="SSF159888">
    <property type="entry name" value="YdhG-like"/>
    <property type="match status" value="1"/>
</dbReference>
<dbReference type="Pfam" id="PF08818">
    <property type="entry name" value="DUF1801"/>
    <property type="match status" value="1"/>
</dbReference>
<dbReference type="RefSeq" id="WP_147783943.1">
    <property type="nucleotide sequence ID" value="NZ_VRMG01000008.1"/>
</dbReference>
<evidence type="ECO:0000313" key="2">
    <source>
        <dbReference type="EMBL" id="TXN29900.1"/>
    </source>
</evidence>
<organism evidence="2 3">
    <name type="scientific">Lacisediminihabitans profunda</name>
    <dbReference type="NCBI Taxonomy" id="2594790"/>
    <lineage>
        <taxon>Bacteria</taxon>
        <taxon>Bacillati</taxon>
        <taxon>Actinomycetota</taxon>
        <taxon>Actinomycetes</taxon>
        <taxon>Micrococcales</taxon>
        <taxon>Microbacteriaceae</taxon>
        <taxon>Lacisediminihabitans</taxon>
    </lineage>
</organism>
<name>A0A5C8UQT0_9MICO</name>
<gene>
    <name evidence="2" type="ORF">FVP33_12240</name>
</gene>
<evidence type="ECO:0000259" key="1">
    <source>
        <dbReference type="Pfam" id="PF08818"/>
    </source>
</evidence>
<protein>
    <submittedName>
        <fullName evidence="2">DUF1801 domain-containing protein</fullName>
    </submittedName>
</protein>
<sequence length="118" mass="12210">MGSVDDTLAGLPESERASLRHVIEVARAIAPDAEDGVSYGVPALRVAGKPLIGVSASATHLSVFPFSPAAIDSVRARLGGFSLSKGTVRFTPDHPLPEDVLGDLIRARLAEIAGRPTG</sequence>
<keyword evidence="3" id="KW-1185">Reference proteome</keyword>
<reference evidence="2 3" key="1">
    <citation type="submission" date="2019-08" db="EMBL/GenBank/DDBJ databases">
        <title>Bacterial whole genome sequence for Glaciihabitans sp. CHu50b-6-2.</title>
        <authorList>
            <person name="Jin L."/>
        </authorList>
    </citation>
    <scope>NUCLEOTIDE SEQUENCE [LARGE SCALE GENOMIC DNA]</scope>
    <source>
        <strain evidence="2 3">CHu50b-6-2</strain>
    </source>
</reference>
<dbReference type="EMBL" id="VRMG01000008">
    <property type="protein sequence ID" value="TXN29900.1"/>
    <property type="molecule type" value="Genomic_DNA"/>
</dbReference>
<comment type="caution">
    <text evidence="2">The sequence shown here is derived from an EMBL/GenBank/DDBJ whole genome shotgun (WGS) entry which is preliminary data.</text>
</comment>
<proteinExistence type="predicted"/>
<dbReference type="Proteomes" id="UP000321379">
    <property type="component" value="Unassembled WGS sequence"/>
</dbReference>
<accession>A0A5C8UQT0</accession>
<evidence type="ECO:0000313" key="3">
    <source>
        <dbReference type="Proteomes" id="UP000321379"/>
    </source>
</evidence>
<dbReference type="InterPro" id="IPR014922">
    <property type="entry name" value="YdhG-like"/>
</dbReference>